<feature type="region of interest" description="Disordered" evidence="1">
    <location>
        <begin position="63"/>
        <end position="86"/>
    </location>
</feature>
<protein>
    <recommendedName>
        <fullName evidence="4">Lipoprotein</fullName>
    </recommendedName>
</protein>
<dbReference type="RefSeq" id="WP_277577083.1">
    <property type="nucleotide sequence ID" value="NZ_JANRMI010000001.1"/>
</dbReference>
<reference evidence="2" key="1">
    <citation type="submission" date="2022-08" db="EMBL/GenBank/DDBJ databases">
        <title>Novel Bdellovibrio Species Isolated from Svalbard: Designation Bdellovibrio svalbardensis.</title>
        <authorList>
            <person name="Mitchell R.J."/>
            <person name="Choi S.Y."/>
        </authorList>
    </citation>
    <scope>NUCLEOTIDE SEQUENCE</scope>
    <source>
        <strain evidence="2">PAP01</strain>
    </source>
</reference>
<feature type="compositionally biased region" description="Basic and acidic residues" evidence="1">
    <location>
        <begin position="70"/>
        <end position="86"/>
    </location>
</feature>
<organism evidence="2 3">
    <name type="scientific">Bdellovibrio svalbardensis</name>
    <dbReference type="NCBI Taxonomy" id="2972972"/>
    <lineage>
        <taxon>Bacteria</taxon>
        <taxon>Pseudomonadati</taxon>
        <taxon>Bdellovibrionota</taxon>
        <taxon>Bdellovibrionia</taxon>
        <taxon>Bdellovibrionales</taxon>
        <taxon>Pseudobdellovibrionaceae</taxon>
        <taxon>Bdellovibrio</taxon>
    </lineage>
</organism>
<gene>
    <name evidence="2" type="ORF">NWE73_04480</name>
</gene>
<evidence type="ECO:0008006" key="4">
    <source>
        <dbReference type="Google" id="ProtNLM"/>
    </source>
</evidence>
<name>A0ABT6DFI4_9BACT</name>
<proteinExistence type="predicted"/>
<sequence>MNNAAKIYSLWLFLALGACTKDPGFHVAEYKEIKFEDVASDVKVPSKIWDMLEFKAVSEHGEAQAASHGEAPKAEGGGEHGEKKEGAAGLPKEIIFSEVNVFLVEKNADIVKGEAIKIELPKGGGEIDLAQFISDQKGSFYVGFEFPEFTESTAQKVLFLSKGRKRRIDDKVIGAGCNQVLDITASFMKAMSKEGLKVNTTRERYTSVLAGTFFIAAQKAGNIYISQVTFKDSKHQNLFCEVP</sequence>
<evidence type="ECO:0000256" key="1">
    <source>
        <dbReference type="SAM" id="MobiDB-lite"/>
    </source>
</evidence>
<evidence type="ECO:0000313" key="2">
    <source>
        <dbReference type="EMBL" id="MDG0815609.1"/>
    </source>
</evidence>
<comment type="caution">
    <text evidence="2">The sequence shown here is derived from an EMBL/GenBank/DDBJ whole genome shotgun (WGS) entry which is preliminary data.</text>
</comment>
<dbReference type="PROSITE" id="PS51257">
    <property type="entry name" value="PROKAR_LIPOPROTEIN"/>
    <property type="match status" value="1"/>
</dbReference>
<accession>A0ABT6DFI4</accession>
<dbReference type="Proteomes" id="UP001152321">
    <property type="component" value="Unassembled WGS sequence"/>
</dbReference>
<dbReference type="EMBL" id="JANRMI010000001">
    <property type="protein sequence ID" value="MDG0815609.1"/>
    <property type="molecule type" value="Genomic_DNA"/>
</dbReference>
<evidence type="ECO:0000313" key="3">
    <source>
        <dbReference type="Proteomes" id="UP001152321"/>
    </source>
</evidence>
<keyword evidence="3" id="KW-1185">Reference proteome</keyword>